<evidence type="ECO:0000313" key="2">
    <source>
        <dbReference type="Proteomes" id="UP000823769"/>
    </source>
</evidence>
<protein>
    <submittedName>
        <fullName evidence="1">Uncharacterized protein</fullName>
    </submittedName>
</protein>
<sequence>MKFRNSDFLFSFPILAAVLSLTSCSKEDPGYTPAGDSWVKTGICINLYDFSSDNSEKAVRIVNMEDNSEINFRAEESTNSDGEAMTSIFFRPARPDVNDMISIDPSVALSVGTAETRVCIGDYSTDLTCIYEEYAQEESVIDENTDGDDDVFYGGINFEISKIKCQGKLMETDLLTETGGTPSFDLILDDSGLTMRFRYVNWDPDFSPFSAEQPE</sequence>
<evidence type="ECO:0000313" key="1">
    <source>
        <dbReference type="EMBL" id="MBO8480396.1"/>
    </source>
</evidence>
<proteinExistence type="predicted"/>
<gene>
    <name evidence="1" type="ORF">IAB76_04720</name>
</gene>
<comment type="caution">
    <text evidence="1">The sequence shown here is derived from an EMBL/GenBank/DDBJ whole genome shotgun (WGS) entry which is preliminary data.</text>
</comment>
<organism evidence="1 2">
    <name type="scientific">Candidatus Cryptobacteroides avistercoris</name>
    <dbReference type="NCBI Taxonomy" id="2840758"/>
    <lineage>
        <taxon>Bacteria</taxon>
        <taxon>Pseudomonadati</taxon>
        <taxon>Bacteroidota</taxon>
        <taxon>Bacteroidia</taxon>
        <taxon>Bacteroidales</taxon>
        <taxon>Candidatus Cryptobacteroides</taxon>
    </lineage>
</organism>
<accession>A0A9D9IYD5</accession>
<reference evidence="1" key="2">
    <citation type="journal article" date="2021" name="PeerJ">
        <title>Extensive microbial diversity within the chicken gut microbiome revealed by metagenomics and culture.</title>
        <authorList>
            <person name="Gilroy R."/>
            <person name="Ravi A."/>
            <person name="Getino M."/>
            <person name="Pursley I."/>
            <person name="Horton D.L."/>
            <person name="Alikhan N.F."/>
            <person name="Baker D."/>
            <person name="Gharbi K."/>
            <person name="Hall N."/>
            <person name="Watson M."/>
            <person name="Adriaenssens E.M."/>
            <person name="Foster-Nyarko E."/>
            <person name="Jarju S."/>
            <person name="Secka A."/>
            <person name="Antonio M."/>
            <person name="Oren A."/>
            <person name="Chaudhuri R.R."/>
            <person name="La Ragione R."/>
            <person name="Hildebrand F."/>
            <person name="Pallen M.J."/>
        </authorList>
    </citation>
    <scope>NUCLEOTIDE SEQUENCE</scope>
    <source>
        <strain evidence="1">B3-1481</strain>
    </source>
</reference>
<dbReference type="EMBL" id="JADILW010000066">
    <property type="protein sequence ID" value="MBO8480396.1"/>
    <property type="molecule type" value="Genomic_DNA"/>
</dbReference>
<dbReference type="Proteomes" id="UP000823769">
    <property type="component" value="Unassembled WGS sequence"/>
</dbReference>
<name>A0A9D9IYD5_9BACT</name>
<dbReference type="PROSITE" id="PS51257">
    <property type="entry name" value="PROKAR_LIPOPROTEIN"/>
    <property type="match status" value="1"/>
</dbReference>
<reference evidence="1" key="1">
    <citation type="submission" date="2020-10" db="EMBL/GenBank/DDBJ databases">
        <authorList>
            <person name="Gilroy R."/>
        </authorList>
    </citation>
    <scope>NUCLEOTIDE SEQUENCE</scope>
    <source>
        <strain evidence="1">B3-1481</strain>
    </source>
</reference>
<dbReference type="AlphaFoldDB" id="A0A9D9IYD5"/>